<dbReference type="InterPro" id="IPR036397">
    <property type="entry name" value="RNaseH_sf"/>
</dbReference>
<dbReference type="InterPro" id="IPR012337">
    <property type="entry name" value="RNaseH-like_sf"/>
</dbReference>
<dbReference type="InterPro" id="IPR002562">
    <property type="entry name" value="3'-5'_exonuclease_dom"/>
</dbReference>
<feature type="domain" description="3'-5' exonuclease" evidence="8">
    <location>
        <begin position="37"/>
        <end position="210"/>
    </location>
</feature>
<dbReference type="AlphaFoldDB" id="A0A1H2DUU1"/>
<dbReference type="GO" id="GO:0046872">
    <property type="term" value="F:metal ion binding"/>
    <property type="evidence" value="ECO:0007669"/>
    <property type="project" value="UniProtKB-KW"/>
</dbReference>
<keyword evidence="5" id="KW-0460">Magnesium</keyword>
<accession>A0A1H2DUU1</accession>
<protein>
    <recommendedName>
        <fullName evidence="6">3'-5' exonuclease</fullName>
    </recommendedName>
    <alternativeName>
        <fullName evidence="7">Werner Syndrome-like exonuclease</fullName>
    </alternativeName>
</protein>
<keyword evidence="3" id="KW-0378">Hydrolase</keyword>
<evidence type="ECO:0000313" key="10">
    <source>
        <dbReference type="Proteomes" id="UP000243232"/>
    </source>
</evidence>
<evidence type="ECO:0000256" key="7">
    <source>
        <dbReference type="ARBA" id="ARBA00042761"/>
    </source>
</evidence>
<dbReference type="Pfam" id="PF01612">
    <property type="entry name" value="DNA_pol_A_exo1"/>
    <property type="match status" value="1"/>
</dbReference>
<evidence type="ECO:0000256" key="5">
    <source>
        <dbReference type="ARBA" id="ARBA00022842"/>
    </source>
</evidence>
<keyword evidence="10" id="KW-1185">Reference proteome</keyword>
<dbReference type="Gene3D" id="3.30.420.10">
    <property type="entry name" value="Ribonuclease H-like superfamily/Ribonuclease H"/>
    <property type="match status" value="1"/>
</dbReference>
<evidence type="ECO:0000256" key="3">
    <source>
        <dbReference type="ARBA" id="ARBA00022801"/>
    </source>
</evidence>
<gene>
    <name evidence="9" type="ORF">SAMN05216296_0028</name>
</gene>
<proteinExistence type="predicted"/>
<dbReference type="PANTHER" id="PTHR13620:SF109">
    <property type="entry name" value="3'-5' EXONUCLEASE"/>
    <property type="match status" value="1"/>
</dbReference>
<evidence type="ECO:0000313" key="9">
    <source>
        <dbReference type="EMBL" id="SDT86637.1"/>
    </source>
</evidence>
<evidence type="ECO:0000256" key="1">
    <source>
        <dbReference type="ARBA" id="ARBA00022722"/>
    </source>
</evidence>
<evidence type="ECO:0000256" key="6">
    <source>
        <dbReference type="ARBA" id="ARBA00040531"/>
    </source>
</evidence>
<dbReference type="CDD" id="cd06141">
    <property type="entry name" value="WRN_exo"/>
    <property type="match status" value="1"/>
</dbReference>
<dbReference type="STRING" id="364197.SAMN05216296_0028"/>
<reference evidence="10" key="1">
    <citation type="submission" date="2016-10" db="EMBL/GenBank/DDBJ databases">
        <authorList>
            <person name="Varghese N."/>
            <person name="Submissions S."/>
        </authorList>
    </citation>
    <scope>NUCLEOTIDE SEQUENCE [LARGE SCALE GENOMIC DNA]</scope>
    <source>
        <strain evidence="10">DSM 17875</strain>
    </source>
</reference>
<evidence type="ECO:0000259" key="8">
    <source>
        <dbReference type="SMART" id="SM00474"/>
    </source>
</evidence>
<dbReference type="GO" id="GO:0008408">
    <property type="term" value="F:3'-5' exonuclease activity"/>
    <property type="evidence" value="ECO:0007669"/>
    <property type="project" value="InterPro"/>
</dbReference>
<organism evidence="9 10">
    <name type="scientific">Pseudomonas pohangensis</name>
    <dbReference type="NCBI Taxonomy" id="364197"/>
    <lineage>
        <taxon>Bacteria</taxon>
        <taxon>Pseudomonadati</taxon>
        <taxon>Pseudomonadota</taxon>
        <taxon>Gammaproteobacteria</taxon>
        <taxon>Pseudomonadales</taxon>
        <taxon>Pseudomonadaceae</taxon>
        <taxon>Pseudomonas</taxon>
    </lineage>
</organism>
<dbReference type="SUPFAM" id="SSF53098">
    <property type="entry name" value="Ribonuclease H-like"/>
    <property type="match status" value="1"/>
</dbReference>
<dbReference type="InterPro" id="IPR051132">
    <property type="entry name" value="3-5_Exonuclease_domain"/>
</dbReference>
<keyword evidence="1" id="KW-0540">Nuclease</keyword>
<keyword evidence="4 9" id="KW-0269">Exonuclease</keyword>
<evidence type="ECO:0000256" key="4">
    <source>
        <dbReference type="ARBA" id="ARBA00022839"/>
    </source>
</evidence>
<dbReference type="GO" id="GO:0006139">
    <property type="term" value="P:nucleobase-containing compound metabolic process"/>
    <property type="evidence" value="ECO:0007669"/>
    <property type="project" value="InterPro"/>
</dbReference>
<dbReference type="PANTHER" id="PTHR13620">
    <property type="entry name" value="3-5 EXONUCLEASE"/>
    <property type="match status" value="1"/>
</dbReference>
<evidence type="ECO:0000256" key="2">
    <source>
        <dbReference type="ARBA" id="ARBA00022723"/>
    </source>
</evidence>
<dbReference type="SMART" id="SM00474">
    <property type="entry name" value="35EXOc"/>
    <property type="match status" value="1"/>
</dbReference>
<keyword evidence="2" id="KW-0479">Metal-binding</keyword>
<sequence length="219" mass="23927">MDKLKTTPHARVTRKSHPMKDEIALLPAFQGLVLEEIELLETEVQYARALEAIKGAGLVGFDTESKPSFQRGDVSDGPHVVQLALHDRAYIIQIGTNPPIGFLQDILGSASITKVGFGLKSDRAHLHRKFGIKLVNVIDLTGPLRVLGYKQALGVKAAVAVLLGQNLPKSKSMSTSNWARNDLEPSQLLYAANDAFAALRVYQTLQLRTEQGVQAKAEH</sequence>
<name>A0A1H2DUU1_9PSED</name>
<dbReference type="EMBL" id="LT629785">
    <property type="protein sequence ID" value="SDT86637.1"/>
    <property type="molecule type" value="Genomic_DNA"/>
</dbReference>
<dbReference type="Proteomes" id="UP000243232">
    <property type="component" value="Chromosome I"/>
</dbReference>
<dbReference type="GO" id="GO:0003676">
    <property type="term" value="F:nucleic acid binding"/>
    <property type="evidence" value="ECO:0007669"/>
    <property type="project" value="InterPro"/>
</dbReference>